<dbReference type="Proteomes" id="UP000267606">
    <property type="component" value="Unassembled WGS sequence"/>
</dbReference>
<dbReference type="AlphaFoldDB" id="A0A183I2E4"/>
<reference evidence="1 2" key="2">
    <citation type="submission" date="2018-11" db="EMBL/GenBank/DDBJ databases">
        <authorList>
            <consortium name="Pathogen Informatics"/>
        </authorList>
    </citation>
    <scope>NUCLEOTIDE SEQUENCE [LARGE SCALE GENOMIC DNA]</scope>
</reference>
<evidence type="ECO:0000313" key="2">
    <source>
        <dbReference type="Proteomes" id="UP000267606"/>
    </source>
</evidence>
<organism evidence="3">
    <name type="scientific">Onchocerca flexuosa</name>
    <dbReference type="NCBI Taxonomy" id="387005"/>
    <lineage>
        <taxon>Eukaryota</taxon>
        <taxon>Metazoa</taxon>
        <taxon>Ecdysozoa</taxon>
        <taxon>Nematoda</taxon>
        <taxon>Chromadorea</taxon>
        <taxon>Rhabditida</taxon>
        <taxon>Spirurina</taxon>
        <taxon>Spiruromorpha</taxon>
        <taxon>Filarioidea</taxon>
        <taxon>Onchocercidae</taxon>
        <taxon>Onchocerca</taxon>
    </lineage>
</organism>
<reference evidence="3" key="1">
    <citation type="submission" date="2016-06" db="UniProtKB">
        <authorList>
            <consortium name="WormBaseParasite"/>
        </authorList>
    </citation>
    <scope>IDENTIFICATION</scope>
</reference>
<protein>
    <submittedName>
        <fullName evidence="3">CUB domain-containing protein</fullName>
    </submittedName>
</protein>
<accession>A0A183I2E4</accession>
<keyword evidence="2" id="KW-1185">Reference proteome</keyword>
<proteinExistence type="predicted"/>
<gene>
    <name evidence="1" type="ORF">OFLC_LOCUS13906</name>
</gene>
<sequence length="130" mass="14779">MVISWQGNFARLHFLSYGSIIADESDIRTYLILVLSDNIIGGSQYIQPIQGYCTSTQHDLSKLPSLVGIRTLTHFSRNHFNIKSFKEFVVPFSEPSCIVIWNHKIFCSLLMALSEFDDSGSSREFSVRIV</sequence>
<dbReference type="EMBL" id="UZAJ01040460">
    <property type="protein sequence ID" value="VDP14961.1"/>
    <property type="molecule type" value="Genomic_DNA"/>
</dbReference>
<dbReference type="WBParaSite" id="OFLC_0001390701-mRNA-1">
    <property type="protein sequence ID" value="OFLC_0001390701-mRNA-1"/>
    <property type="gene ID" value="OFLC_0001390701"/>
</dbReference>
<evidence type="ECO:0000313" key="3">
    <source>
        <dbReference type="WBParaSite" id="OFLC_0001390701-mRNA-1"/>
    </source>
</evidence>
<name>A0A183I2E4_9BILA</name>
<evidence type="ECO:0000313" key="1">
    <source>
        <dbReference type="EMBL" id="VDP14961.1"/>
    </source>
</evidence>